<dbReference type="InterPro" id="IPR023393">
    <property type="entry name" value="START-like_dom_sf"/>
</dbReference>
<dbReference type="InterPro" id="IPR013538">
    <property type="entry name" value="ASHA1/2-like_C"/>
</dbReference>
<evidence type="ECO:0000256" key="1">
    <source>
        <dbReference type="ARBA" id="ARBA00006817"/>
    </source>
</evidence>
<evidence type="ECO:0000313" key="4">
    <source>
        <dbReference type="Proteomes" id="UP000295497"/>
    </source>
</evidence>
<dbReference type="Pfam" id="PF08327">
    <property type="entry name" value="AHSA1"/>
    <property type="match status" value="1"/>
</dbReference>
<dbReference type="Gene3D" id="3.30.530.20">
    <property type="match status" value="1"/>
</dbReference>
<sequence>MVATSAANKDSFQVTTPSEQEILMTRLFNAPRHLVFEAMTKPEHVKRWWGCLGTGYSVPVCEIDLRPGGAWRFVNRHPHGEAAFHGEYKEITPPSRLVYTEIFEMYPDTVSLVTSVLTDEGGKTRVTTTTRYPSKEVRDAVIASGMEHGAALSYDRLEDLVAQLQQR</sequence>
<feature type="domain" description="Activator of Hsp90 ATPase homologue 1/2-like C-terminal" evidence="2">
    <location>
        <begin position="29"/>
        <end position="161"/>
    </location>
</feature>
<evidence type="ECO:0000313" key="3">
    <source>
        <dbReference type="EMBL" id="AUX34523.1"/>
    </source>
</evidence>
<evidence type="ECO:0000259" key="2">
    <source>
        <dbReference type="Pfam" id="PF08327"/>
    </source>
</evidence>
<accession>A0A4P2QY89</accession>
<name>A0A4P2QY89_SORCE</name>
<dbReference type="RefSeq" id="WP_129577719.1">
    <property type="nucleotide sequence ID" value="NZ_CP012672.1"/>
</dbReference>
<dbReference type="Proteomes" id="UP000295497">
    <property type="component" value="Chromosome"/>
</dbReference>
<reference evidence="3 4" key="1">
    <citation type="submission" date="2015-09" db="EMBL/GenBank/DDBJ databases">
        <title>Sorangium comparison.</title>
        <authorList>
            <person name="Zaburannyi N."/>
            <person name="Bunk B."/>
            <person name="Overmann J."/>
            <person name="Mueller R."/>
        </authorList>
    </citation>
    <scope>NUCLEOTIDE SEQUENCE [LARGE SCALE GENOMIC DNA]</scope>
    <source>
        <strain evidence="3 4">So ce836</strain>
    </source>
</reference>
<gene>
    <name evidence="3" type="ORF">SOCE836_066970</name>
</gene>
<proteinExistence type="inferred from homology"/>
<dbReference type="EMBL" id="CP012672">
    <property type="protein sequence ID" value="AUX34523.1"/>
    <property type="molecule type" value="Genomic_DNA"/>
</dbReference>
<dbReference type="AlphaFoldDB" id="A0A4P2QY89"/>
<organism evidence="3 4">
    <name type="scientific">Sorangium cellulosum</name>
    <name type="common">Polyangium cellulosum</name>
    <dbReference type="NCBI Taxonomy" id="56"/>
    <lineage>
        <taxon>Bacteria</taxon>
        <taxon>Pseudomonadati</taxon>
        <taxon>Myxococcota</taxon>
        <taxon>Polyangia</taxon>
        <taxon>Polyangiales</taxon>
        <taxon>Polyangiaceae</taxon>
        <taxon>Sorangium</taxon>
    </lineage>
</organism>
<dbReference type="CDD" id="cd07826">
    <property type="entry name" value="SRPBCC_CalC_Aha1-like_9"/>
    <property type="match status" value="1"/>
</dbReference>
<comment type="similarity">
    <text evidence="1">Belongs to the AHA1 family.</text>
</comment>
<protein>
    <submittedName>
        <fullName evidence="3">ATPase</fullName>
    </submittedName>
</protein>
<dbReference type="SUPFAM" id="SSF55961">
    <property type="entry name" value="Bet v1-like"/>
    <property type="match status" value="1"/>
</dbReference>